<gene>
    <name evidence="1" type="ORF">S06H3_61198</name>
</gene>
<organism evidence="1">
    <name type="scientific">marine sediment metagenome</name>
    <dbReference type="NCBI Taxonomy" id="412755"/>
    <lineage>
        <taxon>unclassified sequences</taxon>
        <taxon>metagenomes</taxon>
        <taxon>ecological metagenomes</taxon>
    </lineage>
</organism>
<accession>X1R4Q3</accession>
<name>X1R4Q3_9ZZZZ</name>
<protein>
    <submittedName>
        <fullName evidence="1">Uncharacterized protein</fullName>
    </submittedName>
</protein>
<evidence type="ECO:0000313" key="1">
    <source>
        <dbReference type="EMBL" id="GAI50589.1"/>
    </source>
</evidence>
<sequence length="57" mass="6409">YFCEEFGSYEENKCLEECSSFCMKLGYKYKYSGPITPSELSKAHCGASIGCKCECLI</sequence>
<feature type="non-terminal residue" evidence="1">
    <location>
        <position position="1"/>
    </location>
</feature>
<proteinExistence type="predicted"/>
<reference evidence="1" key="1">
    <citation type="journal article" date="2014" name="Front. Microbiol.">
        <title>High frequency of phylogenetically diverse reductive dehalogenase-homologous genes in deep subseafloor sedimentary metagenomes.</title>
        <authorList>
            <person name="Kawai M."/>
            <person name="Futagami T."/>
            <person name="Toyoda A."/>
            <person name="Takaki Y."/>
            <person name="Nishi S."/>
            <person name="Hori S."/>
            <person name="Arai W."/>
            <person name="Tsubouchi T."/>
            <person name="Morono Y."/>
            <person name="Uchiyama I."/>
            <person name="Ito T."/>
            <person name="Fujiyama A."/>
            <person name="Inagaki F."/>
            <person name="Takami H."/>
        </authorList>
    </citation>
    <scope>NUCLEOTIDE SEQUENCE</scope>
    <source>
        <strain evidence="1">Expedition CK06-06</strain>
    </source>
</reference>
<comment type="caution">
    <text evidence="1">The sequence shown here is derived from an EMBL/GenBank/DDBJ whole genome shotgun (WGS) entry which is preliminary data.</text>
</comment>
<dbReference type="EMBL" id="BARV01040078">
    <property type="protein sequence ID" value="GAI50589.1"/>
    <property type="molecule type" value="Genomic_DNA"/>
</dbReference>
<dbReference type="AlphaFoldDB" id="X1R4Q3"/>